<dbReference type="GO" id="GO:0005886">
    <property type="term" value="C:plasma membrane"/>
    <property type="evidence" value="ECO:0007669"/>
    <property type="project" value="TreeGrafter"/>
</dbReference>
<dbReference type="PANTHER" id="PTHR23501">
    <property type="entry name" value="MAJOR FACILITATOR SUPERFAMILY"/>
    <property type="match status" value="1"/>
</dbReference>
<comment type="subcellular location">
    <subcellularLocation>
        <location evidence="1">Membrane</location>
        <topology evidence="1">Multi-pass membrane protein</topology>
    </subcellularLocation>
</comment>
<evidence type="ECO:0000256" key="5">
    <source>
        <dbReference type="ARBA" id="ARBA00023136"/>
    </source>
</evidence>
<keyword evidence="3 6" id="KW-0812">Transmembrane</keyword>
<evidence type="ECO:0000256" key="3">
    <source>
        <dbReference type="ARBA" id="ARBA00022692"/>
    </source>
</evidence>
<evidence type="ECO:0008006" key="9">
    <source>
        <dbReference type="Google" id="ProtNLM"/>
    </source>
</evidence>
<evidence type="ECO:0000313" key="7">
    <source>
        <dbReference type="EMBL" id="OJJ88367.1"/>
    </source>
</evidence>
<evidence type="ECO:0000313" key="8">
    <source>
        <dbReference type="Proteomes" id="UP000184300"/>
    </source>
</evidence>
<keyword evidence="4 6" id="KW-1133">Transmembrane helix</keyword>
<feature type="transmembrane region" description="Helical" evidence="6">
    <location>
        <begin position="6"/>
        <end position="24"/>
    </location>
</feature>
<dbReference type="GeneID" id="34460326"/>
<dbReference type="Gene3D" id="1.20.1250.20">
    <property type="entry name" value="MFS general substrate transporter like domains"/>
    <property type="match status" value="1"/>
</dbReference>
<dbReference type="GO" id="GO:0022857">
    <property type="term" value="F:transmembrane transporter activity"/>
    <property type="evidence" value="ECO:0007669"/>
    <property type="project" value="TreeGrafter"/>
</dbReference>
<proteinExistence type="inferred from homology"/>
<gene>
    <name evidence="7" type="ORF">ASPGLDRAFT_31521</name>
</gene>
<dbReference type="OrthoDB" id="10021397at2759"/>
<dbReference type="PANTHER" id="PTHR23501:SF102">
    <property type="entry name" value="DRUG TRANSPORTER, PUTATIVE (AFU_ORTHOLOGUE AFUA_3G08530)-RELATED"/>
    <property type="match status" value="1"/>
</dbReference>
<sequence>MSGVLLLPFAISKSVATVSTGIYLKKTCRYNDCIRVGFILLVLGMGLFYDLPNGKIWSNIIIYQLISGFGVGLIFQPPLIALQSHVPAQYNAAATASFGLVCNVASAIGVVIGSVVFSNRMNAQQDPLRALLGPTTADLFSGSNAQANVPLIENLNDNQKDAVRRAFWVSLRDIWVVGVAFAAAGLVVCFFIGDKKLDKTHVEVKVGLEGEEKRRKITDQQRKRAAEGNYA</sequence>
<dbReference type="SUPFAM" id="SSF103473">
    <property type="entry name" value="MFS general substrate transporter"/>
    <property type="match status" value="1"/>
</dbReference>
<comment type="similarity">
    <text evidence="2">Belongs to the major facilitator superfamily. TCR/Tet family.</text>
</comment>
<protein>
    <recommendedName>
        <fullName evidence="9">Major facilitator superfamily (MFS) profile domain-containing protein</fullName>
    </recommendedName>
</protein>
<evidence type="ECO:0000256" key="4">
    <source>
        <dbReference type="ARBA" id="ARBA00022989"/>
    </source>
</evidence>
<name>A0A1L9VWV1_ASPGL</name>
<dbReference type="InterPro" id="IPR036259">
    <property type="entry name" value="MFS_trans_sf"/>
</dbReference>
<feature type="transmembrane region" description="Helical" evidence="6">
    <location>
        <begin position="174"/>
        <end position="193"/>
    </location>
</feature>
<dbReference type="EMBL" id="KV878889">
    <property type="protein sequence ID" value="OJJ88367.1"/>
    <property type="molecule type" value="Genomic_DNA"/>
</dbReference>
<feature type="transmembrane region" description="Helical" evidence="6">
    <location>
        <begin position="33"/>
        <end position="49"/>
    </location>
</feature>
<accession>A0A1L9VWV1</accession>
<feature type="transmembrane region" description="Helical" evidence="6">
    <location>
        <begin position="61"/>
        <end position="82"/>
    </location>
</feature>
<dbReference type="VEuPathDB" id="FungiDB:ASPGLDRAFT_31521"/>
<keyword evidence="5 6" id="KW-0472">Membrane</keyword>
<dbReference type="Proteomes" id="UP000184300">
    <property type="component" value="Unassembled WGS sequence"/>
</dbReference>
<feature type="transmembrane region" description="Helical" evidence="6">
    <location>
        <begin position="94"/>
        <end position="117"/>
    </location>
</feature>
<evidence type="ECO:0000256" key="6">
    <source>
        <dbReference type="SAM" id="Phobius"/>
    </source>
</evidence>
<organism evidence="7 8">
    <name type="scientific">Aspergillus glaucus CBS 516.65</name>
    <dbReference type="NCBI Taxonomy" id="1160497"/>
    <lineage>
        <taxon>Eukaryota</taxon>
        <taxon>Fungi</taxon>
        <taxon>Dikarya</taxon>
        <taxon>Ascomycota</taxon>
        <taxon>Pezizomycotina</taxon>
        <taxon>Eurotiomycetes</taxon>
        <taxon>Eurotiomycetidae</taxon>
        <taxon>Eurotiales</taxon>
        <taxon>Aspergillaceae</taxon>
        <taxon>Aspergillus</taxon>
        <taxon>Aspergillus subgen. Aspergillus</taxon>
    </lineage>
</organism>
<dbReference type="AlphaFoldDB" id="A0A1L9VWV1"/>
<reference evidence="8" key="1">
    <citation type="journal article" date="2017" name="Genome Biol.">
        <title>Comparative genomics reveals high biological diversity and specific adaptations in the industrially and medically important fungal genus Aspergillus.</title>
        <authorList>
            <person name="de Vries R.P."/>
            <person name="Riley R."/>
            <person name="Wiebenga A."/>
            <person name="Aguilar-Osorio G."/>
            <person name="Amillis S."/>
            <person name="Uchima C.A."/>
            <person name="Anderluh G."/>
            <person name="Asadollahi M."/>
            <person name="Askin M."/>
            <person name="Barry K."/>
            <person name="Battaglia E."/>
            <person name="Bayram O."/>
            <person name="Benocci T."/>
            <person name="Braus-Stromeyer S.A."/>
            <person name="Caldana C."/>
            <person name="Canovas D."/>
            <person name="Cerqueira G.C."/>
            <person name="Chen F."/>
            <person name="Chen W."/>
            <person name="Choi C."/>
            <person name="Clum A."/>
            <person name="Dos Santos R.A."/>
            <person name="Damasio A.R."/>
            <person name="Diallinas G."/>
            <person name="Emri T."/>
            <person name="Fekete E."/>
            <person name="Flipphi M."/>
            <person name="Freyberg S."/>
            <person name="Gallo A."/>
            <person name="Gournas C."/>
            <person name="Habgood R."/>
            <person name="Hainaut M."/>
            <person name="Harispe M.L."/>
            <person name="Henrissat B."/>
            <person name="Hilden K.S."/>
            <person name="Hope R."/>
            <person name="Hossain A."/>
            <person name="Karabika E."/>
            <person name="Karaffa L."/>
            <person name="Karanyi Z."/>
            <person name="Krasevec N."/>
            <person name="Kuo A."/>
            <person name="Kusch H."/>
            <person name="LaButti K."/>
            <person name="Lagendijk E.L."/>
            <person name="Lapidus A."/>
            <person name="Levasseur A."/>
            <person name="Lindquist E."/>
            <person name="Lipzen A."/>
            <person name="Logrieco A.F."/>
            <person name="MacCabe A."/>
            <person name="Maekelae M.R."/>
            <person name="Malavazi I."/>
            <person name="Melin P."/>
            <person name="Meyer V."/>
            <person name="Mielnichuk N."/>
            <person name="Miskei M."/>
            <person name="Molnar A.P."/>
            <person name="Mule G."/>
            <person name="Ngan C.Y."/>
            <person name="Orejas M."/>
            <person name="Orosz E."/>
            <person name="Ouedraogo J.P."/>
            <person name="Overkamp K.M."/>
            <person name="Park H.-S."/>
            <person name="Perrone G."/>
            <person name="Piumi F."/>
            <person name="Punt P.J."/>
            <person name="Ram A.F."/>
            <person name="Ramon A."/>
            <person name="Rauscher S."/>
            <person name="Record E."/>
            <person name="Riano-Pachon D.M."/>
            <person name="Robert V."/>
            <person name="Roehrig J."/>
            <person name="Ruller R."/>
            <person name="Salamov A."/>
            <person name="Salih N.S."/>
            <person name="Samson R.A."/>
            <person name="Sandor E."/>
            <person name="Sanguinetti M."/>
            <person name="Schuetze T."/>
            <person name="Sepcic K."/>
            <person name="Shelest E."/>
            <person name="Sherlock G."/>
            <person name="Sophianopoulou V."/>
            <person name="Squina F.M."/>
            <person name="Sun H."/>
            <person name="Susca A."/>
            <person name="Todd R.B."/>
            <person name="Tsang A."/>
            <person name="Unkles S.E."/>
            <person name="van de Wiele N."/>
            <person name="van Rossen-Uffink D."/>
            <person name="Oliveira J.V."/>
            <person name="Vesth T.C."/>
            <person name="Visser J."/>
            <person name="Yu J.-H."/>
            <person name="Zhou M."/>
            <person name="Andersen M.R."/>
            <person name="Archer D.B."/>
            <person name="Baker S.E."/>
            <person name="Benoit I."/>
            <person name="Brakhage A.A."/>
            <person name="Braus G.H."/>
            <person name="Fischer R."/>
            <person name="Frisvad J.C."/>
            <person name="Goldman G.H."/>
            <person name="Houbraken J."/>
            <person name="Oakley B."/>
            <person name="Pocsi I."/>
            <person name="Scazzocchio C."/>
            <person name="Seiboth B."/>
            <person name="vanKuyk P.A."/>
            <person name="Wortman J."/>
            <person name="Dyer P.S."/>
            <person name="Grigoriev I.V."/>
        </authorList>
    </citation>
    <scope>NUCLEOTIDE SEQUENCE [LARGE SCALE GENOMIC DNA]</scope>
    <source>
        <strain evidence="8">CBS 516.65</strain>
    </source>
</reference>
<dbReference type="RefSeq" id="XP_022405043.1">
    <property type="nucleotide sequence ID" value="XM_022544065.1"/>
</dbReference>
<keyword evidence="8" id="KW-1185">Reference proteome</keyword>
<evidence type="ECO:0000256" key="2">
    <source>
        <dbReference type="ARBA" id="ARBA00007520"/>
    </source>
</evidence>
<evidence type="ECO:0000256" key="1">
    <source>
        <dbReference type="ARBA" id="ARBA00004141"/>
    </source>
</evidence>